<name>A0A3B0T7H7_9ZZZZ</name>
<keyword evidence="2" id="KW-0472">Membrane</keyword>
<protein>
    <submittedName>
        <fullName evidence="3">Uncharacterized protein</fullName>
    </submittedName>
</protein>
<dbReference type="PANTHER" id="PTHR30386:SF17">
    <property type="entry name" value="ALKALINE PROTEASE SECRETION PROTEIN APRE"/>
    <property type="match status" value="1"/>
</dbReference>
<accession>A0A3B0T7H7</accession>
<feature type="region of interest" description="Disordered" evidence="1">
    <location>
        <begin position="130"/>
        <end position="159"/>
    </location>
</feature>
<evidence type="ECO:0000256" key="1">
    <source>
        <dbReference type="SAM" id="MobiDB-lite"/>
    </source>
</evidence>
<dbReference type="EMBL" id="UOEF01000417">
    <property type="protein sequence ID" value="VAW04784.1"/>
    <property type="molecule type" value="Genomic_DNA"/>
</dbReference>
<feature type="transmembrane region" description="Helical" evidence="2">
    <location>
        <begin position="37"/>
        <end position="54"/>
    </location>
</feature>
<evidence type="ECO:0000256" key="2">
    <source>
        <dbReference type="SAM" id="Phobius"/>
    </source>
</evidence>
<organism evidence="3">
    <name type="scientific">hydrothermal vent metagenome</name>
    <dbReference type="NCBI Taxonomy" id="652676"/>
    <lineage>
        <taxon>unclassified sequences</taxon>
        <taxon>metagenomes</taxon>
        <taxon>ecological metagenomes</taxon>
    </lineage>
</organism>
<dbReference type="AlphaFoldDB" id="A0A3B0T7H7"/>
<feature type="non-terminal residue" evidence="3">
    <location>
        <position position="159"/>
    </location>
</feature>
<dbReference type="PANTHER" id="PTHR30386">
    <property type="entry name" value="MEMBRANE FUSION SUBUNIT OF EMRAB-TOLC MULTIDRUG EFFLUX PUMP"/>
    <property type="match status" value="1"/>
</dbReference>
<dbReference type="InterPro" id="IPR050739">
    <property type="entry name" value="MFP"/>
</dbReference>
<feature type="compositionally biased region" description="Polar residues" evidence="1">
    <location>
        <begin position="144"/>
        <end position="153"/>
    </location>
</feature>
<proteinExistence type="predicted"/>
<evidence type="ECO:0000313" key="3">
    <source>
        <dbReference type="EMBL" id="VAW04784.1"/>
    </source>
</evidence>
<sequence length="159" mass="17127">MAMGFASKWAGWFNSSSDADVEGSDPLDGQSRKAIKFVLFLVFGVFGLAALFPIEGAVIGSGQVAVKSQVKTIAHPTGGVLSELLVRDGDRVEEGAILMRFDSSVLGPTARTANLSREQLLARRARLEAERDGQRKLTFPPELTANSNTTKQEAMTRES</sequence>
<dbReference type="PRINTS" id="PR01490">
    <property type="entry name" value="RTXTOXIND"/>
</dbReference>
<reference evidence="3" key="1">
    <citation type="submission" date="2018-06" db="EMBL/GenBank/DDBJ databases">
        <authorList>
            <person name="Zhirakovskaya E."/>
        </authorList>
    </citation>
    <scope>NUCLEOTIDE SEQUENCE</scope>
</reference>
<dbReference type="Gene3D" id="2.40.50.100">
    <property type="match status" value="1"/>
</dbReference>
<keyword evidence="2" id="KW-1133">Transmembrane helix</keyword>
<gene>
    <name evidence="3" type="ORF">MNBD_ALPHA04-1321</name>
</gene>
<keyword evidence="2" id="KW-0812">Transmembrane</keyword>